<feature type="region of interest" description="Disordered" evidence="1">
    <location>
        <begin position="72"/>
        <end position="101"/>
    </location>
</feature>
<proteinExistence type="predicted"/>
<feature type="region of interest" description="Disordered" evidence="1">
    <location>
        <begin position="193"/>
        <end position="293"/>
    </location>
</feature>
<reference evidence="2" key="1">
    <citation type="submission" date="2022-12" db="EMBL/GenBank/DDBJ databases">
        <title>Chromosome-level genome assembly of the bean flower thrips Megalurothrips usitatus.</title>
        <authorList>
            <person name="Ma L."/>
            <person name="Liu Q."/>
            <person name="Li H."/>
            <person name="Cai W."/>
        </authorList>
    </citation>
    <scope>NUCLEOTIDE SEQUENCE</scope>
    <source>
        <strain evidence="2">Cailab_2022a</strain>
    </source>
</reference>
<keyword evidence="3" id="KW-1185">Reference proteome</keyword>
<evidence type="ECO:0000256" key="1">
    <source>
        <dbReference type="SAM" id="MobiDB-lite"/>
    </source>
</evidence>
<feature type="compositionally biased region" description="Basic residues" evidence="1">
    <location>
        <begin position="280"/>
        <end position="293"/>
    </location>
</feature>
<feature type="compositionally biased region" description="Pro residues" evidence="1">
    <location>
        <begin position="235"/>
        <end position="245"/>
    </location>
</feature>
<dbReference type="AlphaFoldDB" id="A0AAV7XMA4"/>
<dbReference type="EMBL" id="JAPTSV010000007">
    <property type="protein sequence ID" value="KAJ1525769.1"/>
    <property type="molecule type" value="Genomic_DNA"/>
</dbReference>
<gene>
    <name evidence="2" type="ORF">ONE63_008974</name>
</gene>
<name>A0AAV7XMA4_9NEOP</name>
<accession>A0AAV7XMA4</accession>
<comment type="caution">
    <text evidence="2">The sequence shown here is derived from an EMBL/GenBank/DDBJ whole genome shotgun (WGS) entry which is preliminary data.</text>
</comment>
<evidence type="ECO:0000313" key="2">
    <source>
        <dbReference type="EMBL" id="KAJ1525769.1"/>
    </source>
</evidence>
<dbReference type="Proteomes" id="UP001075354">
    <property type="component" value="Chromosome 7"/>
</dbReference>
<organism evidence="2 3">
    <name type="scientific">Megalurothrips usitatus</name>
    <name type="common">bean blossom thrips</name>
    <dbReference type="NCBI Taxonomy" id="439358"/>
    <lineage>
        <taxon>Eukaryota</taxon>
        <taxon>Metazoa</taxon>
        <taxon>Ecdysozoa</taxon>
        <taxon>Arthropoda</taxon>
        <taxon>Hexapoda</taxon>
        <taxon>Insecta</taxon>
        <taxon>Pterygota</taxon>
        <taxon>Neoptera</taxon>
        <taxon>Paraneoptera</taxon>
        <taxon>Thysanoptera</taxon>
        <taxon>Terebrantia</taxon>
        <taxon>Thripoidea</taxon>
        <taxon>Thripidae</taxon>
        <taxon>Megalurothrips</taxon>
    </lineage>
</organism>
<sequence length="293" mass="31966">MARTPAARLRQEMECELLQIEVDVWTDILKEQQGLADAERRKLDGLVEETLLARSTFYLEADDILRRVSDVSGAKRPAGGGKAVSRTQQTDPVPVPAGGAAGMPREALQQLRGEVAGLEEAAVLLAEQKRLADEPRLGEKFVELREVQRCDRERARVLDTELAALEQGLAARSVEAPVPGDASEDCCWAEAPWDLDLPDDEGPTPTSRRAPPAPVVRPWSARHAARPGQHQQQRPSPPSPTPSPATAPCLHQAPRPRPLGVQGRLATQPPPSAASQRPRFVPKKAVLSKRHMQ</sequence>
<protein>
    <submittedName>
        <fullName evidence="2">Uncharacterized protein</fullName>
    </submittedName>
</protein>
<evidence type="ECO:0000313" key="3">
    <source>
        <dbReference type="Proteomes" id="UP001075354"/>
    </source>
</evidence>
<feature type="compositionally biased region" description="Low complexity" evidence="1">
    <location>
        <begin position="203"/>
        <end position="222"/>
    </location>
</feature>